<proteinExistence type="predicted"/>
<dbReference type="AlphaFoldDB" id="A0A0A9G9Q7"/>
<reference evidence="2" key="2">
    <citation type="journal article" date="2015" name="Data Brief">
        <title>Shoot transcriptome of the giant reed, Arundo donax.</title>
        <authorList>
            <person name="Barrero R.A."/>
            <person name="Guerrero F.D."/>
            <person name="Moolhuijzen P."/>
            <person name="Goolsby J.A."/>
            <person name="Tidwell J."/>
            <person name="Bellgard S.E."/>
            <person name="Bellgard M.I."/>
        </authorList>
    </citation>
    <scope>NUCLEOTIDE SEQUENCE</scope>
    <source>
        <tissue evidence="2">Shoot tissue taken approximately 20 cm above the soil surface</tissue>
    </source>
</reference>
<organism evidence="2">
    <name type="scientific">Arundo donax</name>
    <name type="common">Giant reed</name>
    <name type="synonym">Donax arundinaceus</name>
    <dbReference type="NCBI Taxonomy" id="35708"/>
    <lineage>
        <taxon>Eukaryota</taxon>
        <taxon>Viridiplantae</taxon>
        <taxon>Streptophyta</taxon>
        <taxon>Embryophyta</taxon>
        <taxon>Tracheophyta</taxon>
        <taxon>Spermatophyta</taxon>
        <taxon>Magnoliopsida</taxon>
        <taxon>Liliopsida</taxon>
        <taxon>Poales</taxon>
        <taxon>Poaceae</taxon>
        <taxon>PACMAD clade</taxon>
        <taxon>Arundinoideae</taxon>
        <taxon>Arundineae</taxon>
        <taxon>Arundo</taxon>
    </lineage>
</organism>
<name>A0A0A9G9Q7_ARUDO</name>
<dbReference type="PANTHER" id="PTHR33063:SF16">
    <property type="entry name" value="OS02G0241300 PROTEIN"/>
    <property type="match status" value="1"/>
</dbReference>
<accession>A0A0A9G9Q7</accession>
<protein>
    <submittedName>
        <fullName evidence="2">Uncharacterized protein</fullName>
    </submittedName>
</protein>
<dbReference type="InterPro" id="IPR004252">
    <property type="entry name" value="Probable_transposase_24"/>
</dbReference>
<dbReference type="Pfam" id="PF03004">
    <property type="entry name" value="Transposase_24"/>
    <property type="match status" value="1"/>
</dbReference>
<dbReference type="PANTHER" id="PTHR33063">
    <property type="entry name" value="OS02G0583500 PROTEIN"/>
    <property type="match status" value="1"/>
</dbReference>
<keyword evidence="1" id="KW-0175">Coiled coil</keyword>
<feature type="coiled-coil region" evidence="1">
    <location>
        <begin position="275"/>
        <end position="330"/>
    </location>
</feature>
<reference evidence="2" key="1">
    <citation type="submission" date="2014-09" db="EMBL/GenBank/DDBJ databases">
        <authorList>
            <person name="Magalhaes I.L.F."/>
            <person name="Oliveira U."/>
            <person name="Santos F.R."/>
            <person name="Vidigal T.H.D.A."/>
            <person name="Brescovit A.D."/>
            <person name="Santos A.J."/>
        </authorList>
    </citation>
    <scope>NUCLEOTIDE SEQUENCE</scope>
    <source>
        <tissue evidence="2">Shoot tissue taken approximately 20 cm above the soil surface</tissue>
    </source>
</reference>
<dbReference type="EMBL" id="GBRH01176071">
    <property type="protein sequence ID" value="JAE21825.1"/>
    <property type="molecule type" value="Transcribed_RNA"/>
</dbReference>
<sequence>MIDRWNRGRSMGRELDRLNRSICSKLPVHVAEGKKRPDVPIQAAKLASEGGIILRQHIPILPHWKEYKKDQSHLKDYMGKVKVHVTLNTNSKSVTDACADLLKSRQQQMRYRLKKTHFDGIPANQVRATSPLSSMTDNQWRALVDMWSDSKHKDKCVKNKANREKVQFQQKTGSRCYIAHCHALRQDKYKDEQPTAFDLFKDCHCSSNTGFTEPVKKAIADMEAIMTEPIEDGQQPKSATEAISQVLPSAKFLQNISLESAAPKKSCKAAVDARVQELEGALEIEKQGATNLREQLDGQQQELDNLKKQVQDSEAKNAKHQEEIDILKTSEEAKKASEETNTFLRRLLCPEKV</sequence>
<evidence type="ECO:0000256" key="1">
    <source>
        <dbReference type="SAM" id="Coils"/>
    </source>
</evidence>
<evidence type="ECO:0000313" key="2">
    <source>
        <dbReference type="EMBL" id="JAE21825.1"/>
    </source>
</evidence>